<name>A0A8I2KRZ1_9GAMM</name>
<keyword evidence="3" id="KW-0540">Nuclease</keyword>
<reference evidence="2" key="1">
    <citation type="submission" date="2019-10" db="EMBL/GenBank/DDBJ databases">
        <authorList>
            <person name="Paulsen S."/>
        </authorList>
    </citation>
    <scope>NUCLEOTIDE SEQUENCE</scope>
    <source>
        <strain evidence="2">LMG 19692</strain>
    </source>
</reference>
<evidence type="ECO:0000313" key="3">
    <source>
        <dbReference type="EMBL" id="WOX29337.1"/>
    </source>
</evidence>
<dbReference type="Proteomes" id="UP001304419">
    <property type="component" value="Chromosome 1"/>
</dbReference>
<dbReference type="Proteomes" id="UP000646877">
    <property type="component" value="Unassembled WGS sequence"/>
</dbReference>
<dbReference type="EMBL" id="CP137578">
    <property type="protein sequence ID" value="WOX29337.1"/>
    <property type="molecule type" value="Genomic_DNA"/>
</dbReference>
<dbReference type="RefSeq" id="WP_193522427.1">
    <property type="nucleotide sequence ID" value="NZ_CBCSDF010000020.1"/>
</dbReference>
<keyword evidence="5" id="KW-1185">Reference proteome</keyword>
<dbReference type="AlphaFoldDB" id="A0A8I2KRZ1"/>
<dbReference type="EMBL" id="WEIA01000016">
    <property type="protein sequence ID" value="NLR23528.1"/>
    <property type="molecule type" value="Genomic_DNA"/>
</dbReference>
<gene>
    <name evidence="2" type="ORF">F9Y85_19855</name>
    <name evidence="3" type="ORF">R5H13_03440</name>
</gene>
<organism evidence="2 4">
    <name type="scientific">Pseudoalteromonas maricaloris</name>
    <dbReference type="NCBI Taxonomy" id="184924"/>
    <lineage>
        <taxon>Bacteria</taxon>
        <taxon>Pseudomonadati</taxon>
        <taxon>Pseudomonadota</taxon>
        <taxon>Gammaproteobacteria</taxon>
        <taxon>Alteromonadales</taxon>
        <taxon>Pseudoalteromonadaceae</taxon>
        <taxon>Pseudoalteromonas</taxon>
    </lineage>
</organism>
<feature type="domain" description="Type VII secretion system protein EssD-like" evidence="1">
    <location>
        <begin position="615"/>
        <end position="731"/>
    </location>
</feature>
<reference evidence="3 5" key="2">
    <citation type="submission" date="2023-10" db="EMBL/GenBank/DDBJ databases">
        <title>To unveil natural product biosynthetic capacity in Pseudoalteromonas.</title>
        <authorList>
            <person name="Wang J."/>
        </authorList>
    </citation>
    <scope>NUCLEOTIDE SEQUENCE [LARGE SCALE GENOMIC DNA]</scope>
    <source>
        <strain evidence="3 5">DSM 15914</strain>
    </source>
</reference>
<keyword evidence="3" id="KW-0255">Endonuclease</keyword>
<evidence type="ECO:0000313" key="2">
    <source>
        <dbReference type="EMBL" id="NLR23528.1"/>
    </source>
</evidence>
<accession>A0A8I2KRZ1</accession>
<evidence type="ECO:0000313" key="4">
    <source>
        <dbReference type="Proteomes" id="UP000646877"/>
    </source>
</evidence>
<dbReference type="GO" id="GO:0004519">
    <property type="term" value="F:endonuclease activity"/>
    <property type="evidence" value="ECO:0007669"/>
    <property type="project" value="UniProtKB-KW"/>
</dbReference>
<protein>
    <submittedName>
        <fullName evidence="3">DNA/RNA non-specific endonuclease</fullName>
    </submittedName>
</protein>
<dbReference type="InterPro" id="IPR044929">
    <property type="entry name" value="DNA/RNA_non-sp_Endonuclease_sf"/>
</dbReference>
<evidence type="ECO:0000259" key="1">
    <source>
        <dbReference type="Pfam" id="PF13930"/>
    </source>
</evidence>
<evidence type="ECO:0000313" key="5">
    <source>
        <dbReference type="Proteomes" id="UP001304419"/>
    </source>
</evidence>
<dbReference type="Pfam" id="PF13930">
    <property type="entry name" value="Endonuclea_NS_2"/>
    <property type="match status" value="1"/>
</dbReference>
<keyword evidence="3" id="KW-0378">Hydrolase</keyword>
<proteinExistence type="predicted"/>
<sequence>MVLDDLFQANKEVGSKGISICNSEKIEIRDELSARCLSYVKLRAIPYDIRRNLRSCEWTLIHDKDRHHFRYQHDARFWIKDKRDWRQVRFTQYNNHVGERYLLVPYKPIVIQKSSTYSVGDISERNFSDRVKGAGLDTAQINKLFFGCSTDEEAQLEPTVYITKPTHGASIELKRSDDVYMRFSFHKLAFSDTLASVAKRYTGLADPRIIYNHNYSEGYHPNNPPQVGDTIKVPSGWDIKVEGSACNTTSVNLQWKGSSSGSKVINVSKLPLSQSSHWETRLTLESGSYLITALAGSAKHCVEVVIRSNSDNMASLTLEYFYDNDRPIQEVDFEVLDSIGNSHKGVLQSGISTLEGLPEGRCEITYFGISETEERELKQLRQDFKHHLNNMVAEAKENSIRENALFEQESFLKQWAIEVGARATGLIDGAQSLISGIADLASLSIDVHIALLDASTEIFQAIRHGDVNTLKQHLETILQHSNKQLAVLQEAYDVLVFVLEDKDTRNTLAQFPFDYIDAHSHVEKKRMLGIFAFEILFAVLTGGTGTVASTASKSKHVIKANKTLKDIKNIQKRRRLNSKQSQILELGNNKVVTKVESKELKLSPPKSPPRTVKGKYRTNEAVWQVDELGRPIAVEAKLDSTYNTIRSKNEKNVQQSIGGNARKSDDDGGHVIAHRFMSDQGEKNLFPQNSNLNRSGYKKMENEWADWIEQGFEVKLKVDLHPPGSQRPTDIISKYDVYDPKTGRRIFRRVHTFNNSAGEAFDRVLKSDMESFRE</sequence>
<dbReference type="InterPro" id="IPR044927">
    <property type="entry name" value="Endonuclea_NS_2"/>
</dbReference>
<dbReference type="Gene3D" id="3.40.570.10">
    <property type="entry name" value="Extracellular Endonuclease, subunit A"/>
    <property type="match status" value="1"/>
</dbReference>